<dbReference type="GO" id="GO:0016491">
    <property type="term" value="F:oxidoreductase activity"/>
    <property type="evidence" value="ECO:0007669"/>
    <property type="project" value="InterPro"/>
</dbReference>
<accession>A0A3A4QSH4</accession>
<keyword evidence="4" id="KW-0408">Iron</keyword>
<evidence type="ECO:0000313" key="7">
    <source>
        <dbReference type="EMBL" id="RJP56940.1"/>
    </source>
</evidence>
<evidence type="ECO:0000256" key="1">
    <source>
        <dbReference type="ARBA" id="ARBA00022448"/>
    </source>
</evidence>
<keyword evidence="1" id="KW-0813">Transport</keyword>
<dbReference type="EMBL" id="QZJZ01000088">
    <property type="protein sequence ID" value="RJP56940.1"/>
    <property type="molecule type" value="Genomic_DNA"/>
</dbReference>
<dbReference type="GO" id="GO:0051536">
    <property type="term" value="F:iron-sulfur cluster binding"/>
    <property type="evidence" value="ECO:0007669"/>
    <property type="project" value="InterPro"/>
</dbReference>
<feature type="domain" description="FAD-binding FR-type" evidence="6">
    <location>
        <begin position="128"/>
        <end position="234"/>
    </location>
</feature>
<evidence type="ECO:0000313" key="8">
    <source>
        <dbReference type="Proteomes" id="UP000266426"/>
    </source>
</evidence>
<dbReference type="PANTHER" id="PTHR43644">
    <property type="entry name" value="NA(+)-TRANSLOCATING NADH-QUINONE REDUCTASE SUBUNIT"/>
    <property type="match status" value="1"/>
</dbReference>
<dbReference type="InterPro" id="IPR017938">
    <property type="entry name" value="Riboflavin_synthase-like_b-brl"/>
</dbReference>
<evidence type="ECO:0000259" key="6">
    <source>
        <dbReference type="PROSITE" id="PS51384"/>
    </source>
</evidence>
<sequence length="364" mass="40365">MGLTLVSIFIVSSFSAVLAAILVIAERVIANYGECTITINKDKHITLKGGCSLLEALTSEKIFIPSACGGKGTCGYCKVTVNEGAGQLLPTEEPYLSPEERKNNVRLSCQVKVRNDMDISIPEELLSVREYSCELVDIKDLTYDIKQFRMKLIEPADMSFIPGQYLQLFTPKYDGNTEEVYRAYSISSDPKDKGYAETIIRLVPGGICTTYYFQYMKKGNKVKLNGPYGEFRMSNTNAKMICIAGGSGMAPIKCILHHMKNTGSTREAVYYFGGNTEKDLFLLDEMKQFEKDLANFSFVPVVAKPEQGWNGEKGLVTEAVLRNEKDLSKAEAYLCGSPGMIDASIVVLKNLGMPEANIFYDKFS</sequence>
<comment type="caution">
    <text evidence="7">The sequence shown here is derived from an EMBL/GenBank/DDBJ whole genome shotgun (WGS) entry which is preliminary data.</text>
</comment>
<dbReference type="Gene3D" id="2.40.30.10">
    <property type="entry name" value="Translation factors"/>
    <property type="match status" value="1"/>
</dbReference>
<evidence type="ECO:0000256" key="3">
    <source>
        <dbReference type="ARBA" id="ARBA00022827"/>
    </source>
</evidence>
<dbReference type="InterPro" id="IPR039261">
    <property type="entry name" value="FNR_nucleotide-bd"/>
</dbReference>
<dbReference type="PANTHER" id="PTHR43644:SF1">
    <property type="entry name" value="NAD(P)H-FLAVIN REDUCTASE"/>
    <property type="match status" value="1"/>
</dbReference>
<evidence type="ECO:0000256" key="4">
    <source>
        <dbReference type="ARBA" id="ARBA00023004"/>
    </source>
</evidence>
<dbReference type="PROSITE" id="PS51384">
    <property type="entry name" value="FAD_FR"/>
    <property type="match status" value="1"/>
</dbReference>
<proteinExistence type="predicted"/>
<evidence type="ECO:0000256" key="2">
    <source>
        <dbReference type="ARBA" id="ARBA00022630"/>
    </source>
</evidence>
<dbReference type="InterPro" id="IPR008333">
    <property type="entry name" value="Cbr1-like_FAD-bd_dom"/>
</dbReference>
<dbReference type="Pfam" id="PF00111">
    <property type="entry name" value="Fer2"/>
    <property type="match status" value="1"/>
</dbReference>
<dbReference type="InterPro" id="IPR036010">
    <property type="entry name" value="2Fe-2S_ferredoxin-like_sf"/>
</dbReference>
<dbReference type="CDD" id="cd00207">
    <property type="entry name" value="fer2"/>
    <property type="match status" value="1"/>
</dbReference>
<name>A0A3A4QSH4_9BACT</name>
<dbReference type="SUPFAM" id="SSF52343">
    <property type="entry name" value="Ferredoxin reductase-like, C-terminal NADP-linked domain"/>
    <property type="match status" value="1"/>
</dbReference>
<dbReference type="Gene3D" id="3.10.20.30">
    <property type="match status" value="1"/>
</dbReference>
<protein>
    <submittedName>
        <fullName evidence="7">Oxidoreductase</fullName>
    </submittedName>
</protein>
<dbReference type="Pfam" id="PF00970">
    <property type="entry name" value="FAD_binding_6"/>
    <property type="match status" value="1"/>
</dbReference>
<dbReference type="Pfam" id="PF00175">
    <property type="entry name" value="NAD_binding_1"/>
    <property type="match status" value="1"/>
</dbReference>
<dbReference type="PRINTS" id="PR00410">
    <property type="entry name" value="PHEHYDRXLASE"/>
</dbReference>
<dbReference type="AlphaFoldDB" id="A0A3A4QSH4"/>
<reference evidence="7 8" key="1">
    <citation type="journal article" date="2017" name="ISME J.">
        <title>Energy and carbon metabolisms in a deep terrestrial subsurface fluid microbial community.</title>
        <authorList>
            <person name="Momper L."/>
            <person name="Jungbluth S.P."/>
            <person name="Lee M.D."/>
            <person name="Amend J.P."/>
        </authorList>
    </citation>
    <scope>NUCLEOTIDE SEQUENCE [LARGE SCALE GENOMIC DNA]</scope>
    <source>
        <strain evidence="7">SURF_26</strain>
    </source>
</reference>
<dbReference type="Gene3D" id="3.40.50.80">
    <property type="entry name" value="Nucleotide-binding domain of ferredoxin-NADP reductase (FNR) module"/>
    <property type="match status" value="1"/>
</dbReference>
<feature type="domain" description="2Fe-2S ferredoxin-type" evidence="5">
    <location>
        <begin position="35"/>
        <end position="125"/>
    </location>
</feature>
<dbReference type="SUPFAM" id="SSF63380">
    <property type="entry name" value="Riboflavin synthase domain-like"/>
    <property type="match status" value="1"/>
</dbReference>
<dbReference type="InterPro" id="IPR001041">
    <property type="entry name" value="2Fe-2S_ferredoxin-type"/>
</dbReference>
<gene>
    <name evidence="7" type="ORF">C4541_11255</name>
</gene>
<organism evidence="7 8">
    <name type="scientific">Candidatus Auribacter fodinae</name>
    <dbReference type="NCBI Taxonomy" id="2093366"/>
    <lineage>
        <taxon>Bacteria</taxon>
        <taxon>Pseudomonadati</taxon>
        <taxon>Candidatus Auribacterota</taxon>
        <taxon>Candidatus Auribacteria</taxon>
        <taxon>Candidatus Auribacterales</taxon>
        <taxon>Candidatus Auribacteraceae</taxon>
        <taxon>Candidatus Auribacter</taxon>
    </lineage>
</organism>
<dbReference type="InterPro" id="IPR001433">
    <property type="entry name" value="OxRdtase_FAD/NAD-bd"/>
</dbReference>
<dbReference type="InterPro" id="IPR017927">
    <property type="entry name" value="FAD-bd_FR_type"/>
</dbReference>
<keyword evidence="2" id="KW-0285">Flavoprotein</keyword>
<dbReference type="PROSITE" id="PS51085">
    <property type="entry name" value="2FE2S_FER_2"/>
    <property type="match status" value="1"/>
</dbReference>
<evidence type="ECO:0000259" key="5">
    <source>
        <dbReference type="PROSITE" id="PS51085"/>
    </source>
</evidence>
<keyword evidence="3" id="KW-0274">FAD</keyword>
<dbReference type="SUPFAM" id="SSF54292">
    <property type="entry name" value="2Fe-2S ferredoxin-like"/>
    <property type="match status" value="1"/>
</dbReference>
<dbReference type="Proteomes" id="UP000266426">
    <property type="component" value="Unassembled WGS sequence"/>
</dbReference>
<dbReference type="InterPro" id="IPR012675">
    <property type="entry name" value="Beta-grasp_dom_sf"/>
</dbReference>